<comment type="caution">
    <text evidence="2">The sequence shown here is derived from an EMBL/GenBank/DDBJ whole genome shotgun (WGS) entry which is preliminary data.</text>
</comment>
<dbReference type="InterPro" id="IPR001810">
    <property type="entry name" value="F-box_dom"/>
</dbReference>
<keyword evidence="3" id="KW-1185">Reference proteome</keyword>
<protein>
    <recommendedName>
        <fullName evidence="1">F-box domain-containing protein</fullName>
    </recommendedName>
</protein>
<organism evidence="2 3">
    <name type="scientific">Pleodorina starrii</name>
    <dbReference type="NCBI Taxonomy" id="330485"/>
    <lineage>
        <taxon>Eukaryota</taxon>
        <taxon>Viridiplantae</taxon>
        <taxon>Chlorophyta</taxon>
        <taxon>core chlorophytes</taxon>
        <taxon>Chlorophyceae</taxon>
        <taxon>CS clade</taxon>
        <taxon>Chlamydomonadales</taxon>
        <taxon>Volvocaceae</taxon>
        <taxon>Pleodorina</taxon>
    </lineage>
</organism>
<dbReference type="Gene3D" id="1.20.1280.50">
    <property type="match status" value="1"/>
</dbReference>
<dbReference type="AlphaFoldDB" id="A0A9W6BHR2"/>
<accession>A0A9W6BHR2</accession>
<gene>
    <name evidence="2" type="primary">PLESTBF000302</name>
    <name evidence="2" type="ORF">PLESTB_000620100</name>
</gene>
<feature type="domain" description="F-box" evidence="1">
    <location>
        <begin position="16"/>
        <end position="47"/>
    </location>
</feature>
<dbReference type="InterPro" id="IPR036047">
    <property type="entry name" value="F-box-like_dom_sf"/>
</dbReference>
<name>A0A9W6BHR2_9CHLO</name>
<reference evidence="2 3" key="1">
    <citation type="journal article" date="2023" name="Commun. Biol.">
        <title>Reorganization of the ancestral sex-determining regions during the evolution of trioecy in Pleodorina starrii.</title>
        <authorList>
            <person name="Takahashi K."/>
            <person name="Suzuki S."/>
            <person name="Kawai-Toyooka H."/>
            <person name="Yamamoto K."/>
            <person name="Hamaji T."/>
            <person name="Ootsuki R."/>
            <person name="Yamaguchi H."/>
            <person name="Kawachi M."/>
            <person name="Higashiyama T."/>
            <person name="Nozaki H."/>
        </authorList>
    </citation>
    <scope>NUCLEOTIDE SEQUENCE [LARGE SCALE GENOMIC DNA]</scope>
    <source>
        <strain evidence="2 3">NIES-4479</strain>
    </source>
</reference>
<dbReference type="Pfam" id="PF12937">
    <property type="entry name" value="F-box-like"/>
    <property type="match status" value="1"/>
</dbReference>
<dbReference type="PANTHER" id="PTHR48218:SF3">
    <property type="entry name" value="OS07G0170800 PROTEIN"/>
    <property type="match status" value="1"/>
</dbReference>
<evidence type="ECO:0000313" key="3">
    <source>
        <dbReference type="Proteomes" id="UP001165080"/>
    </source>
</evidence>
<evidence type="ECO:0000313" key="2">
    <source>
        <dbReference type="EMBL" id="GLC52354.1"/>
    </source>
</evidence>
<dbReference type="EMBL" id="BRXU01000006">
    <property type="protein sequence ID" value="GLC52354.1"/>
    <property type="molecule type" value="Genomic_DNA"/>
</dbReference>
<dbReference type="PANTHER" id="PTHR48218">
    <property type="entry name" value="F-BOX DOMAIN CONTAINING PROTEIN"/>
    <property type="match status" value="1"/>
</dbReference>
<dbReference type="Proteomes" id="UP001165080">
    <property type="component" value="Unassembled WGS sequence"/>
</dbReference>
<sequence length="229" mass="25543">MMRDPLEALGPLCASNVLAFLGPHDLARCGAVSRSWKARALHDGQLWAPHLARLWDGKVYIPNAIRELAQVSPHRAYSESLRDAARQLPTEAELCSFTWALNFKALLSWFSTALGSASIRRYFNPNHTVTAPADDPMWGEVEPQRHYWYFRPEVDGSTVLQVNTYPPLVCTRTADWGWELSNVVVRMIIDTAAGPNPGIPPGHPAAQEALTLAQIEARFNGLLWQNEFG</sequence>
<evidence type="ECO:0000259" key="1">
    <source>
        <dbReference type="Pfam" id="PF12937"/>
    </source>
</evidence>
<dbReference type="SUPFAM" id="SSF81383">
    <property type="entry name" value="F-box domain"/>
    <property type="match status" value="1"/>
</dbReference>
<proteinExistence type="predicted"/>